<dbReference type="EMBL" id="GL890828">
    <property type="protein sequence ID" value="EGJ34693.1"/>
    <property type="molecule type" value="Genomic_DNA"/>
</dbReference>
<gene>
    <name evidence="2" type="ORF">LYNGBM3L_13400</name>
</gene>
<dbReference type="Proteomes" id="UP000003959">
    <property type="component" value="Unassembled WGS sequence"/>
</dbReference>
<dbReference type="HOGENOM" id="CLU_1747569_0_0_3"/>
<reference evidence="3" key="1">
    <citation type="journal article" date="2011" name="Proc. Natl. Acad. Sci. U.S.A.">
        <title>Genomic insights into the physiology and ecology of the marine filamentous cyanobacterium Lyngbya majuscula.</title>
        <authorList>
            <person name="Jones A.C."/>
            <person name="Monroe E.A."/>
            <person name="Podell S."/>
            <person name="Hess W.R."/>
            <person name="Klages S."/>
            <person name="Esquenazi E."/>
            <person name="Niessen S."/>
            <person name="Hoover H."/>
            <person name="Rothmann M."/>
            <person name="Lasken R.S."/>
            <person name="Yates J.R.III."/>
            <person name="Reinhardt R."/>
            <person name="Kube M."/>
            <person name="Burkart M.D."/>
            <person name="Allen E.E."/>
            <person name="Dorrestein P.C."/>
            <person name="Gerwick W.H."/>
            <person name="Gerwick L."/>
        </authorList>
    </citation>
    <scope>NUCLEOTIDE SEQUENCE [LARGE SCALE GENOMIC DNA]</scope>
    <source>
        <strain evidence="3">3L</strain>
    </source>
</reference>
<feature type="compositionally biased region" description="Basic residues" evidence="1">
    <location>
        <begin position="1"/>
        <end position="11"/>
    </location>
</feature>
<dbReference type="AlphaFoldDB" id="F4XL03"/>
<organism evidence="2 3">
    <name type="scientific">Moorena producens 3L</name>
    <dbReference type="NCBI Taxonomy" id="489825"/>
    <lineage>
        <taxon>Bacteria</taxon>
        <taxon>Bacillati</taxon>
        <taxon>Cyanobacteriota</taxon>
        <taxon>Cyanophyceae</taxon>
        <taxon>Coleofasciculales</taxon>
        <taxon>Coleofasciculaceae</taxon>
        <taxon>Moorena</taxon>
    </lineage>
</organism>
<evidence type="ECO:0000313" key="3">
    <source>
        <dbReference type="Proteomes" id="UP000003959"/>
    </source>
</evidence>
<evidence type="ECO:0000313" key="2">
    <source>
        <dbReference type="EMBL" id="EGJ34693.1"/>
    </source>
</evidence>
<keyword evidence="3" id="KW-1185">Reference proteome</keyword>
<accession>F4XL03</accession>
<dbReference type="RefSeq" id="WP_008179708.1">
    <property type="nucleotide sequence ID" value="NZ_GL890828.1"/>
</dbReference>
<feature type="region of interest" description="Disordered" evidence="1">
    <location>
        <begin position="1"/>
        <end position="24"/>
    </location>
</feature>
<name>F4XL03_9CYAN</name>
<proteinExistence type="predicted"/>
<protein>
    <submittedName>
        <fullName evidence="2">Uncharacterized protein</fullName>
    </submittedName>
</protein>
<evidence type="ECO:0000256" key="1">
    <source>
        <dbReference type="SAM" id="MobiDB-lite"/>
    </source>
</evidence>
<sequence length="149" mass="16958">MCYNSRRRNDPKRKGETPSSGTPWLNGSYSKWGLGLRLQFQPNATQEARPRNLIRLGGVRLSLFGKRIKVLKKKVDSMTFLSERVEAIGTANWTINPMLVVVTSNAPKGYLRALNPRAFRPGSVKLIYCNRVWKPIETIVHALFFLLLT</sequence>